<gene>
    <name evidence="5" type="ORF">A3C24_04725</name>
</gene>
<proteinExistence type="inferred from homology"/>
<dbReference type="InterPro" id="IPR014721">
    <property type="entry name" value="Ribsml_uS5_D2-typ_fold_subgr"/>
</dbReference>
<dbReference type="InterPro" id="IPR000523">
    <property type="entry name" value="Mg_chelatse_chII-like_cat_dom"/>
</dbReference>
<protein>
    <recommendedName>
        <fullName evidence="4">MCM C-terminal AAA(+) ATPase domain-containing protein</fullName>
    </recommendedName>
</protein>
<reference evidence="5 6" key="1">
    <citation type="journal article" date="2016" name="Nat. Commun.">
        <title>Thousands of microbial genomes shed light on interconnected biogeochemical processes in an aquifer system.</title>
        <authorList>
            <person name="Anantharaman K."/>
            <person name="Brown C.T."/>
            <person name="Hug L.A."/>
            <person name="Sharon I."/>
            <person name="Castelle C.J."/>
            <person name="Probst A.J."/>
            <person name="Thomas B.C."/>
            <person name="Singh A."/>
            <person name="Wilkins M.J."/>
            <person name="Karaoz U."/>
            <person name="Brodie E.L."/>
            <person name="Williams K.H."/>
            <person name="Hubbard S.S."/>
            <person name="Banfield J.F."/>
        </authorList>
    </citation>
    <scope>NUCLEOTIDE SEQUENCE [LARGE SCALE GENOMIC DNA]</scope>
</reference>
<comment type="caution">
    <text evidence="5">The sequence shown here is derived from an EMBL/GenBank/DDBJ whole genome shotgun (WGS) entry which is preliminary data.</text>
</comment>
<dbReference type="GO" id="GO:0005524">
    <property type="term" value="F:ATP binding"/>
    <property type="evidence" value="ECO:0007669"/>
    <property type="project" value="UniProtKB-KW"/>
</dbReference>
<dbReference type="InterPro" id="IPR001208">
    <property type="entry name" value="MCM_dom"/>
</dbReference>
<dbReference type="AlphaFoldDB" id="A0A1F7GW40"/>
<dbReference type="Gene3D" id="3.40.50.300">
    <property type="entry name" value="P-loop containing nucleotide triphosphate hydrolases"/>
    <property type="match status" value="1"/>
</dbReference>
<dbReference type="PROSITE" id="PS50051">
    <property type="entry name" value="MCM_2"/>
    <property type="match status" value="1"/>
</dbReference>
<sequence length="506" mass="55786">MLSKVFSATTLGLDGVLITVEVDVAARGFPSFKIVGLPSKAIEESKERVRTAIINTSFSMPETKTVINLAPADIPKEGSLFDLPIAVGILASQGFIEKSFLHSSLCVGELSLDGRVSPVPGILPIATLVKRQGLKNLFIPIDNTKEASLVDGIQVFGVNTLSDLILHVNKEVELKPSAPVSWDSLRAEEQYEIDFKDVKGQQQAKRALEIAAAGGHNILLKGPPGAGKTMLARAFPSILPRMDEQEIVEVSKIYSVTEAFKDNKFVVCRPFRSPHHTVSRVGLIGGSNRLNPGEISLAHRGVLFLDEFPEYPRSVIESLRQPLEDGIVTITRAVGTATFPARFILIAASNPCPCGYLGHDKKPCYCSMQQIMKYKKRVSGPILDRIDIHIDVPPVKKDDLSSVQDAETSLSIRQRVDAARSRQTQRFIHSLIKTNAEMTTHHTKKHCLIHNDAEQLLKQAFSKLSLSARSYFKIVKLAQTIADLDEKEEITTTHISEAIQYRVKEE</sequence>
<dbReference type="NCBIfam" id="TIGR00368">
    <property type="entry name" value="YifB family Mg chelatase-like AAA ATPase"/>
    <property type="match status" value="1"/>
</dbReference>
<dbReference type="InterPro" id="IPR027417">
    <property type="entry name" value="P-loop_NTPase"/>
</dbReference>
<comment type="similarity">
    <text evidence="1">Belongs to the Mg-chelatase subunits D/I family. ComM subfamily.</text>
</comment>
<dbReference type="EMBL" id="MFZM01000026">
    <property type="protein sequence ID" value="OGK23083.1"/>
    <property type="molecule type" value="Genomic_DNA"/>
</dbReference>
<dbReference type="Proteomes" id="UP000177159">
    <property type="component" value="Unassembled WGS sequence"/>
</dbReference>
<dbReference type="SMART" id="SM00382">
    <property type="entry name" value="AAA"/>
    <property type="match status" value="1"/>
</dbReference>
<dbReference type="Pfam" id="PF13541">
    <property type="entry name" value="ChlI"/>
    <property type="match status" value="1"/>
</dbReference>
<dbReference type="PRINTS" id="PR01657">
    <property type="entry name" value="MCMFAMILY"/>
</dbReference>
<organism evidence="5 6">
    <name type="scientific">Candidatus Roizmanbacteria bacterium RIFCSPHIGHO2_02_FULL_37_24</name>
    <dbReference type="NCBI Taxonomy" id="1802037"/>
    <lineage>
        <taxon>Bacteria</taxon>
        <taxon>Candidatus Roizmaniibacteriota</taxon>
    </lineage>
</organism>
<dbReference type="SUPFAM" id="SSF52540">
    <property type="entry name" value="P-loop containing nucleoside triphosphate hydrolases"/>
    <property type="match status" value="1"/>
</dbReference>
<dbReference type="InterPro" id="IPR025158">
    <property type="entry name" value="Mg_chelat-rel_C"/>
</dbReference>
<evidence type="ECO:0000256" key="2">
    <source>
        <dbReference type="ARBA" id="ARBA00022741"/>
    </source>
</evidence>
<accession>A0A1F7GW40</accession>
<keyword evidence="3" id="KW-0067">ATP-binding</keyword>
<evidence type="ECO:0000313" key="6">
    <source>
        <dbReference type="Proteomes" id="UP000177159"/>
    </source>
</evidence>
<dbReference type="PANTHER" id="PTHR32039">
    <property type="entry name" value="MAGNESIUM-CHELATASE SUBUNIT CHLI"/>
    <property type="match status" value="1"/>
</dbReference>
<dbReference type="InterPro" id="IPR045006">
    <property type="entry name" value="CHLI-like"/>
</dbReference>
<dbReference type="Gene3D" id="3.30.230.10">
    <property type="match status" value="1"/>
</dbReference>
<dbReference type="PANTHER" id="PTHR32039:SF7">
    <property type="entry name" value="COMPETENCE PROTEIN COMM"/>
    <property type="match status" value="1"/>
</dbReference>
<evidence type="ECO:0000259" key="4">
    <source>
        <dbReference type="PROSITE" id="PS50051"/>
    </source>
</evidence>
<dbReference type="Pfam" id="PF13335">
    <property type="entry name" value="Mg_chelatase_C"/>
    <property type="match status" value="1"/>
</dbReference>
<dbReference type="InterPro" id="IPR003593">
    <property type="entry name" value="AAA+_ATPase"/>
</dbReference>
<keyword evidence="2" id="KW-0547">Nucleotide-binding</keyword>
<dbReference type="InterPro" id="IPR020568">
    <property type="entry name" value="Ribosomal_Su5_D2-typ_SF"/>
</dbReference>
<dbReference type="GO" id="GO:0003677">
    <property type="term" value="F:DNA binding"/>
    <property type="evidence" value="ECO:0007669"/>
    <property type="project" value="InterPro"/>
</dbReference>
<feature type="domain" description="MCM C-terminal AAA(+) ATPase" evidence="4">
    <location>
        <begin position="289"/>
        <end position="351"/>
    </location>
</feature>
<dbReference type="Pfam" id="PF01078">
    <property type="entry name" value="Mg_chelatase"/>
    <property type="match status" value="1"/>
</dbReference>
<dbReference type="InterPro" id="IPR004482">
    <property type="entry name" value="Mg_chelat-rel"/>
</dbReference>
<evidence type="ECO:0000256" key="1">
    <source>
        <dbReference type="ARBA" id="ARBA00006354"/>
    </source>
</evidence>
<evidence type="ECO:0000313" key="5">
    <source>
        <dbReference type="EMBL" id="OGK23083.1"/>
    </source>
</evidence>
<evidence type="ECO:0000256" key="3">
    <source>
        <dbReference type="ARBA" id="ARBA00022840"/>
    </source>
</evidence>
<dbReference type="SUPFAM" id="SSF54211">
    <property type="entry name" value="Ribosomal protein S5 domain 2-like"/>
    <property type="match status" value="1"/>
</dbReference>
<name>A0A1F7GW40_9BACT</name>